<evidence type="ECO:0000256" key="8">
    <source>
        <dbReference type="HAMAP-Rule" id="MF_00101"/>
    </source>
</evidence>
<comment type="function">
    <text evidence="8">Transfers the 4'-phosphopantetheine moiety from coenzyme A to a Ser of acyl-carrier-protein.</text>
</comment>
<evidence type="ECO:0000313" key="11">
    <source>
        <dbReference type="Proteomes" id="UP000472676"/>
    </source>
</evidence>
<evidence type="ECO:0000256" key="3">
    <source>
        <dbReference type="ARBA" id="ARBA00022723"/>
    </source>
</evidence>
<dbReference type="GO" id="GO:0006633">
    <property type="term" value="P:fatty acid biosynthetic process"/>
    <property type="evidence" value="ECO:0007669"/>
    <property type="project" value="UniProtKB-UniRule"/>
</dbReference>
<comment type="catalytic activity">
    <reaction evidence="8">
        <text>apo-[ACP] + CoA = holo-[ACP] + adenosine 3',5'-bisphosphate + H(+)</text>
        <dbReference type="Rhea" id="RHEA:12068"/>
        <dbReference type="Rhea" id="RHEA-COMP:9685"/>
        <dbReference type="Rhea" id="RHEA-COMP:9690"/>
        <dbReference type="ChEBI" id="CHEBI:15378"/>
        <dbReference type="ChEBI" id="CHEBI:29999"/>
        <dbReference type="ChEBI" id="CHEBI:57287"/>
        <dbReference type="ChEBI" id="CHEBI:58343"/>
        <dbReference type="ChEBI" id="CHEBI:64479"/>
        <dbReference type="EC" id="2.7.8.7"/>
    </reaction>
</comment>
<evidence type="ECO:0000259" key="9">
    <source>
        <dbReference type="Pfam" id="PF01648"/>
    </source>
</evidence>
<proteinExistence type="inferred from homology"/>
<dbReference type="InterPro" id="IPR004568">
    <property type="entry name" value="Ppantetheine-prot_Trfase_dom"/>
</dbReference>
<evidence type="ECO:0000313" key="10">
    <source>
        <dbReference type="EMBL" id="NGY04450.1"/>
    </source>
</evidence>
<protein>
    <recommendedName>
        <fullName evidence="8">Holo-[acyl-carrier-protein] synthase</fullName>
        <shortName evidence="8">Holo-ACP synthase</shortName>
        <ecNumber evidence="8">2.7.8.7</ecNumber>
    </recommendedName>
    <alternativeName>
        <fullName evidence="8">4'-phosphopantetheinyl transferase AcpS</fullName>
    </alternativeName>
</protein>
<dbReference type="Pfam" id="PF01648">
    <property type="entry name" value="ACPS"/>
    <property type="match status" value="1"/>
</dbReference>
<keyword evidence="6 8" id="KW-0443">Lipid metabolism</keyword>
<comment type="similarity">
    <text evidence="8">Belongs to the P-Pant transferase superfamily. AcpS family.</text>
</comment>
<dbReference type="EMBL" id="JAAMOW010000003">
    <property type="protein sequence ID" value="NGY04450.1"/>
    <property type="molecule type" value="Genomic_DNA"/>
</dbReference>
<evidence type="ECO:0000256" key="5">
    <source>
        <dbReference type="ARBA" id="ARBA00022842"/>
    </source>
</evidence>
<dbReference type="NCBIfam" id="TIGR00516">
    <property type="entry name" value="acpS"/>
    <property type="match status" value="1"/>
</dbReference>
<organism evidence="10 11">
    <name type="scientific">Solimonas terrae</name>
    <dbReference type="NCBI Taxonomy" id="1396819"/>
    <lineage>
        <taxon>Bacteria</taxon>
        <taxon>Pseudomonadati</taxon>
        <taxon>Pseudomonadota</taxon>
        <taxon>Gammaproteobacteria</taxon>
        <taxon>Nevskiales</taxon>
        <taxon>Nevskiaceae</taxon>
        <taxon>Solimonas</taxon>
    </lineage>
</organism>
<dbReference type="InterPro" id="IPR008278">
    <property type="entry name" value="4-PPantetheinyl_Trfase_dom"/>
</dbReference>
<dbReference type="GO" id="GO:0008897">
    <property type="term" value="F:holo-[acyl-carrier-protein] synthase activity"/>
    <property type="evidence" value="ECO:0007669"/>
    <property type="project" value="UniProtKB-UniRule"/>
</dbReference>
<feature type="binding site" evidence="8">
    <location>
        <position position="60"/>
    </location>
    <ligand>
        <name>Mg(2+)</name>
        <dbReference type="ChEBI" id="CHEBI:18420"/>
    </ligand>
</feature>
<dbReference type="AlphaFoldDB" id="A0A6M2BQ75"/>
<comment type="caution">
    <text evidence="10">The sequence shown here is derived from an EMBL/GenBank/DDBJ whole genome shotgun (WGS) entry which is preliminary data.</text>
</comment>
<dbReference type="NCBIfam" id="TIGR00556">
    <property type="entry name" value="pantethn_trn"/>
    <property type="match status" value="1"/>
</dbReference>
<feature type="domain" description="4'-phosphopantetheinyl transferase" evidence="9">
    <location>
        <begin position="7"/>
        <end position="97"/>
    </location>
</feature>
<dbReference type="InterPro" id="IPR037143">
    <property type="entry name" value="4-PPantetheinyl_Trfase_dom_sf"/>
</dbReference>
<evidence type="ECO:0000256" key="6">
    <source>
        <dbReference type="ARBA" id="ARBA00023098"/>
    </source>
</evidence>
<dbReference type="GO" id="GO:0005737">
    <property type="term" value="C:cytoplasm"/>
    <property type="evidence" value="ECO:0007669"/>
    <property type="project" value="UniProtKB-SubCell"/>
</dbReference>
<dbReference type="EC" id="2.7.8.7" evidence="8"/>
<evidence type="ECO:0000256" key="7">
    <source>
        <dbReference type="ARBA" id="ARBA00023160"/>
    </source>
</evidence>
<evidence type="ECO:0000256" key="1">
    <source>
        <dbReference type="ARBA" id="ARBA00022516"/>
    </source>
</evidence>
<evidence type="ECO:0000256" key="2">
    <source>
        <dbReference type="ARBA" id="ARBA00022679"/>
    </source>
</evidence>
<reference evidence="10 11" key="1">
    <citation type="journal article" date="2014" name="Int. J. Syst. Evol. Microbiol.">
        <title>Solimonas terrae sp. nov., isolated from soil.</title>
        <authorList>
            <person name="Kim S.J."/>
            <person name="Moon J.Y."/>
            <person name="Weon H.Y."/>
            <person name="Ahn J.H."/>
            <person name="Chen W.M."/>
            <person name="Kwon S.W."/>
        </authorList>
    </citation>
    <scope>NUCLEOTIDE SEQUENCE [LARGE SCALE GENOMIC DNA]</scope>
    <source>
        <strain evidence="10 11">KIS83-12</strain>
    </source>
</reference>
<gene>
    <name evidence="8 10" type="primary">acpS</name>
    <name evidence="10" type="ORF">G7Y85_06725</name>
</gene>
<keyword evidence="11" id="KW-1185">Reference proteome</keyword>
<dbReference type="SUPFAM" id="SSF56214">
    <property type="entry name" value="4'-phosphopantetheinyl transferase"/>
    <property type="match status" value="1"/>
</dbReference>
<evidence type="ECO:0000256" key="4">
    <source>
        <dbReference type="ARBA" id="ARBA00022832"/>
    </source>
</evidence>
<keyword evidence="4 8" id="KW-0276">Fatty acid metabolism</keyword>
<comment type="cofactor">
    <cofactor evidence="8">
        <name>Mg(2+)</name>
        <dbReference type="ChEBI" id="CHEBI:18420"/>
    </cofactor>
</comment>
<keyword evidence="5 8" id="KW-0460">Magnesium</keyword>
<dbReference type="HAMAP" id="MF_00101">
    <property type="entry name" value="AcpS"/>
    <property type="match status" value="1"/>
</dbReference>
<keyword evidence="8" id="KW-0963">Cytoplasm</keyword>
<keyword evidence="7 8" id="KW-0275">Fatty acid biosynthesis</keyword>
<feature type="binding site" evidence="8">
    <location>
        <position position="11"/>
    </location>
    <ligand>
        <name>Mg(2+)</name>
        <dbReference type="ChEBI" id="CHEBI:18420"/>
    </ligand>
</feature>
<dbReference type="Proteomes" id="UP000472676">
    <property type="component" value="Unassembled WGS sequence"/>
</dbReference>
<sequence>MPGAIHGIGVDILRVERMEKLLDKHGDKLLTRLLCAREQREVRSRKNVARALAMCWAAKEAFVKALGTGFDGIGWKEVGVVREANGRPVLLFDRKMRARMKRENIGATHVSLSDDGGFVSAYVILERGTV</sequence>
<keyword evidence="2 8" id="KW-0808">Transferase</keyword>
<dbReference type="InterPro" id="IPR002582">
    <property type="entry name" value="ACPS"/>
</dbReference>
<keyword evidence="1 8" id="KW-0444">Lipid biosynthesis</keyword>
<keyword evidence="3 8" id="KW-0479">Metal-binding</keyword>
<dbReference type="Gene3D" id="3.90.470.20">
    <property type="entry name" value="4'-phosphopantetheinyl transferase domain"/>
    <property type="match status" value="1"/>
</dbReference>
<comment type="subcellular location">
    <subcellularLocation>
        <location evidence="8">Cytoplasm</location>
    </subcellularLocation>
</comment>
<accession>A0A6M2BQ75</accession>
<dbReference type="RefSeq" id="WP_166253845.1">
    <property type="nucleotide sequence ID" value="NZ_JAAMOW010000003.1"/>
</dbReference>
<dbReference type="GO" id="GO:0000287">
    <property type="term" value="F:magnesium ion binding"/>
    <property type="evidence" value="ECO:0007669"/>
    <property type="project" value="UniProtKB-UniRule"/>
</dbReference>
<name>A0A6M2BQ75_9GAMM</name>